<comment type="pathway">
    <text evidence="5">Cofactor biosynthesis; coenzyme F420 biosynthesis.</text>
</comment>
<comment type="similarity">
    <text evidence="5">Belongs to the CofC family.</text>
</comment>
<dbReference type="SUPFAM" id="SSF53448">
    <property type="entry name" value="Nucleotide-diphospho-sugar transferases"/>
    <property type="match status" value="1"/>
</dbReference>
<comment type="function">
    <text evidence="5">Guanylyltransferase that catalyzes the activation of (2S)-2-phospholactate (2-PL) as (2S)-lactyl-2-diphospho-5'-guanosine, via the condensation of 2-PL with GTP. It is involved in the biosynthesis of coenzyme F420, a hydride carrier cofactor.</text>
</comment>
<gene>
    <name evidence="5" type="primary">cofC</name>
    <name evidence="6" type="ORF">SAMN05192561_11327</name>
</gene>
<dbReference type="PANTHER" id="PTHR40392:SF1">
    <property type="entry name" value="2-PHOSPHO-L-LACTATE GUANYLYLTRANSFERASE"/>
    <property type="match status" value="1"/>
</dbReference>
<dbReference type="AlphaFoldDB" id="A0A1H6JLC6"/>
<evidence type="ECO:0000256" key="1">
    <source>
        <dbReference type="ARBA" id="ARBA00022679"/>
    </source>
</evidence>
<dbReference type="NCBIfam" id="TIGR03552">
    <property type="entry name" value="F420_cofC"/>
    <property type="match status" value="1"/>
</dbReference>
<dbReference type="GO" id="GO:0005525">
    <property type="term" value="F:GTP binding"/>
    <property type="evidence" value="ECO:0007669"/>
    <property type="project" value="UniProtKB-KW"/>
</dbReference>
<keyword evidence="7" id="KW-1185">Reference proteome</keyword>
<sequence length="222" mass="23466">MDVFVPFAAHRPKTRLSGTFTIEERRAFADAMLGDVLTAVQSAGGSPTVLADRPIDLTTRVGAEVATDVAVRVDDRDLSPAVNAVLADAVSNTTDDAVAVVMSDLAIATPDSLRRLFVADGDVVIAPGRGGGTNALVVRDPAFRVDYHGVSLRDHRRIAADVGATVTELDSHRLASDVDERGDLTEVLLHGTGAARRWLVDAGFEPSSAAEARAGVRRRTDD</sequence>
<evidence type="ECO:0000313" key="7">
    <source>
        <dbReference type="Proteomes" id="UP000199215"/>
    </source>
</evidence>
<name>A0A1H6JLC6_9EURY</name>
<keyword evidence="4 5" id="KW-0342">GTP-binding</keyword>
<keyword evidence="1 5" id="KW-0808">Transferase</keyword>
<evidence type="ECO:0000256" key="2">
    <source>
        <dbReference type="ARBA" id="ARBA00022695"/>
    </source>
</evidence>
<reference evidence="6 7" key="1">
    <citation type="submission" date="2016-10" db="EMBL/GenBank/DDBJ databases">
        <authorList>
            <person name="de Groot N.N."/>
        </authorList>
    </citation>
    <scope>NUCLEOTIDE SEQUENCE [LARGE SCALE GENOMIC DNA]</scope>
    <source>
        <strain evidence="6 7">IBRC-M10418</strain>
    </source>
</reference>
<organism evidence="6 7">
    <name type="scientific">Halopenitus malekzadehii</name>
    <dbReference type="NCBI Taxonomy" id="1267564"/>
    <lineage>
        <taxon>Archaea</taxon>
        <taxon>Methanobacteriati</taxon>
        <taxon>Methanobacteriota</taxon>
        <taxon>Stenosarchaea group</taxon>
        <taxon>Halobacteria</taxon>
        <taxon>Halobacteriales</taxon>
        <taxon>Haloferacaceae</taxon>
        <taxon>Halopenitus</taxon>
    </lineage>
</organism>
<dbReference type="Pfam" id="PF01983">
    <property type="entry name" value="CofC"/>
    <property type="match status" value="1"/>
</dbReference>
<keyword evidence="2 5" id="KW-0548">Nucleotidyltransferase</keyword>
<dbReference type="STRING" id="1267564.SAMN05192561_11327"/>
<dbReference type="EC" id="2.7.7.68" evidence="5"/>
<dbReference type="InterPro" id="IPR002835">
    <property type="entry name" value="CofC"/>
</dbReference>
<evidence type="ECO:0000256" key="4">
    <source>
        <dbReference type="ARBA" id="ARBA00023134"/>
    </source>
</evidence>
<dbReference type="InterPro" id="IPR029044">
    <property type="entry name" value="Nucleotide-diphossugar_trans"/>
</dbReference>
<dbReference type="UniPathway" id="UPA00071"/>
<protein>
    <recommendedName>
        <fullName evidence="5">2-phospho-L-lactate guanylyltransferase</fullName>
        <shortName evidence="5">LP guanylyltransferase</shortName>
        <ecNumber evidence="5">2.7.7.68</ecNumber>
    </recommendedName>
</protein>
<evidence type="ECO:0000256" key="3">
    <source>
        <dbReference type="ARBA" id="ARBA00022741"/>
    </source>
</evidence>
<dbReference type="OrthoDB" id="11179at2157"/>
<proteinExistence type="inferred from homology"/>
<dbReference type="Gene3D" id="6.10.140.50">
    <property type="match status" value="1"/>
</dbReference>
<dbReference type="EMBL" id="FNWU01000013">
    <property type="protein sequence ID" value="SEH61643.1"/>
    <property type="molecule type" value="Genomic_DNA"/>
</dbReference>
<dbReference type="HAMAP" id="MF_02114">
    <property type="entry name" value="CofC"/>
    <property type="match status" value="1"/>
</dbReference>
<dbReference type="PANTHER" id="PTHR40392">
    <property type="entry name" value="2-PHOSPHO-L-LACTATE GUANYLYLTRANSFERASE"/>
    <property type="match status" value="1"/>
</dbReference>
<evidence type="ECO:0000256" key="5">
    <source>
        <dbReference type="HAMAP-Rule" id="MF_02114"/>
    </source>
</evidence>
<dbReference type="RefSeq" id="WP_092817662.1">
    <property type="nucleotide sequence ID" value="NZ_FNWU01000013.1"/>
</dbReference>
<accession>A0A1H6JLC6</accession>
<dbReference type="GO" id="GO:0052645">
    <property type="term" value="P:F420-0 metabolic process"/>
    <property type="evidence" value="ECO:0007669"/>
    <property type="project" value="UniProtKB-UniRule"/>
</dbReference>
<evidence type="ECO:0000313" key="6">
    <source>
        <dbReference type="EMBL" id="SEH61643.1"/>
    </source>
</evidence>
<dbReference type="GO" id="GO:0043814">
    <property type="term" value="F:phospholactate guanylyltransferase activity"/>
    <property type="evidence" value="ECO:0007669"/>
    <property type="project" value="UniProtKB-EC"/>
</dbReference>
<keyword evidence="3 5" id="KW-0547">Nucleotide-binding</keyword>
<dbReference type="Gene3D" id="3.90.550.10">
    <property type="entry name" value="Spore Coat Polysaccharide Biosynthesis Protein SpsA, Chain A"/>
    <property type="match status" value="1"/>
</dbReference>
<comment type="subunit">
    <text evidence="5">Homodimer.</text>
</comment>
<dbReference type="Proteomes" id="UP000199215">
    <property type="component" value="Unassembled WGS sequence"/>
</dbReference>
<comment type="catalytic activity">
    <reaction evidence="5">
        <text>(2S)-2-phospholactate + GTP + H(+) = (2S)-lactyl-2-diphospho-5'-guanosine + diphosphate</text>
        <dbReference type="Rhea" id="RHEA:63424"/>
        <dbReference type="ChEBI" id="CHEBI:15378"/>
        <dbReference type="ChEBI" id="CHEBI:33019"/>
        <dbReference type="ChEBI" id="CHEBI:37565"/>
        <dbReference type="ChEBI" id="CHEBI:59435"/>
        <dbReference type="ChEBI" id="CHEBI:59906"/>
        <dbReference type="EC" id="2.7.7.68"/>
    </reaction>
</comment>